<dbReference type="Pfam" id="PF08808">
    <property type="entry name" value="RES"/>
    <property type="match status" value="1"/>
</dbReference>
<reference evidence="3" key="1">
    <citation type="journal article" date="2019" name="Int. J. Syst. Evol. Microbiol.">
        <title>The Global Catalogue of Microorganisms (GCM) 10K type strain sequencing project: providing services to taxonomists for standard genome sequencing and annotation.</title>
        <authorList>
            <consortium name="The Broad Institute Genomics Platform"/>
            <consortium name="The Broad Institute Genome Sequencing Center for Infectious Disease"/>
            <person name="Wu L."/>
            <person name="Ma J."/>
        </authorList>
    </citation>
    <scope>NUCLEOTIDE SEQUENCE [LARGE SCALE GENOMIC DNA]</scope>
    <source>
        <strain evidence="3">CGMCC 4.7106</strain>
    </source>
</reference>
<gene>
    <name evidence="2" type="ORF">ACFSSA_10250</name>
</gene>
<dbReference type="EMBL" id="JBHUIT010000017">
    <property type="protein sequence ID" value="MFD2257060.1"/>
    <property type="molecule type" value="Genomic_DNA"/>
</dbReference>
<name>A0ABW5D937_9BACT</name>
<feature type="domain" description="RES" evidence="1">
    <location>
        <begin position="16"/>
        <end position="138"/>
    </location>
</feature>
<proteinExistence type="predicted"/>
<evidence type="ECO:0000313" key="2">
    <source>
        <dbReference type="EMBL" id="MFD2257060.1"/>
    </source>
</evidence>
<dbReference type="RefSeq" id="WP_386820347.1">
    <property type="nucleotide sequence ID" value="NZ_JBHUIT010000017.1"/>
</dbReference>
<protein>
    <submittedName>
        <fullName evidence="2">RES family NAD+ phosphorylase</fullName>
    </submittedName>
</protein>
<accession>A0ABW5D937</accession>
<dbReference type="InterPro" id="IPR014914">
    <property type="entry name" value="RES_dom"/>
</dbReference>
<dbReference type="SMART" id="SM00953">
    <property type="entry name" value="RES"/>
    <property type="match status" value="1"/>
</dbReference>
<comment type="caution">
    <text evidence="2">The sequence shown here is derived from an EMBL/GenBank/DDBJ whole genome shotgun (WGS) entry which is preliminary data.</text>
</comment>
<keyword evidence="3" id="KW-1185">Reference proteome</keyword>
<dbReference type="Proteomes" id="UP001597375">
    <property type="component" value="Unassembled WGS sequence"/>
</dbReference>
<evidence type="ECO:0000313" key="3">
    <source>
        <dbReference type="Proteomes" id="UP001597375"/>
    </source>
</evidence>
<evidence type="ECO:0000259" key="1">
    <source>
        <dbReference type="SMART" id="SM00953"/>
    </source>
</evidence>
<organism evidence="2 3">
    <name type="scientific">Luteolibacter algae</name>
    <dbReference type="NCBI Taxonomy" id="454151"/>
    <lineage>
        <taxon>Bacteria</taxon>
        <taxon>Pseudomonadati</taxon>
        <taxon>Verrucomicrobiota</taxon>
        <taxon>Verrucomicrobiia</taxon>
        <taxon>Verrucomicrobiales</taxon>
        <taxon>Verrucomicrobiaceae</taxon>
        <taxon>Luteolibacter</taxon>
    </lineage>
</organism>
<sequence length="156" mass="17471">MPLFYRICQSQWVGTAMSGEGARLYGGRWNPPGMPAVYLAESRALAALEIVVHASPQSLLLDWSIIEVEVPEKLIDNVDPDDLPRGWSLQPSSPSARKFGGDWLSGRFNLAIRLPSSIIREEYALLLNPNVEKMSSLKISKPRKFLFDSRLSYGDH</sequence>